<dbReference type="SUPFAM" id="SSF74650">
    <property type="entry name" value="Galactose mutarotase-like"/>
    <property type="match status" value="1"/>
</dbReference>
<name>A0ABV8LJN5_9ACTN</name>
<dbReference type="InterPro" id="IPR027839">
    <property type="entry name" value="DUF4432"/>
</dbReference>
<evidence type="ECO:0000313" key="2">
    <source>
        <dbReference type="Proteomes" id="UP001595816"/>
    </source>
</evidence>
<accession>A0ABV8LJN5</accession>
<proteinExistence type="predicted"/>
<organism evidence="1 2">
    <name type="scientific">Hamadaea flava</name>
    <dbReference type="NCBI Taxonomy" id="1742688"/>
    <lineage>
        <taxon>Bacteria</taxon>
        <taxon>Bacillati</taxon>
        <taxon>Actinomycetota</taxon>
        <taxon>Actinomycetes</taxon>
        <taxon>Micromonosporales</taxon>
        <taxon>Micromonosporaceae</taxon>
        <taxon>Hamadaea</taxon>
    </lineage>
</organism>
<evidence type="ECO:0000313" key="1">
    <source>
        <dbReference type="EMBL" id="MFC4130718.1"/>
    </source>
</evidence>
<sequence length="317" mass="34715">MRTVVLENEHLRATFLPDKGTDLVELLDKARGIDLAWRSPMGRRSAVPGGAPDPVAAFLDTYPGGWQEVLPNGGAPCHYRGAALSQHGEVSGVPWAYQLVDEGVIFTVETARFPLRLTKTIRLRGAGLEFAEELENLAPVEMETMWGQHITFGEPFLAPGHRIRLPEGVTVIPHETAIHPAGRMVRPDRGAWPVVAAFPEGTTDLSIVPERGGPSDIVYLHGASWYEITAPDGHGLRVDWDAAVLPYLWLWQELGATTDYPWWGRAYVLGLEPFSSYPTDGLAEAVRNGTALRLAPFDKRDLRWSAQLLAASGGADV</sequence>
<dbReference type="InterPro" id="IPR014718">
    <property type="entry name" value="GH-type_carb-bd"/>
</dbReference>
<keyword evidence="2" id="KW-1185">Reference proteome</keyword>
<gene>
    <name evidence="1" type="ORF">ACFOZ4_08880</name>
</gene>
<dbReference type="Proteomes" id="UP001595816">
    <property type="component" value="Unassembled WGS sequence"/>
</dbReference>
<protein>
    <submittedName>
        <fullName evidence="1">DUF4432 family protein</fullName>
    </submittedName>
</protein>
<dbReference type="Gene3D" id="2.70.98.10">
    <property type="match status" value="1"/>
</dbReference>
<dbReference type="EMBL" id="JBHSAY010000005">
    <property type="protein sequence ID" value="MFC4130718.1"/>
    <property type="molecule type" value="Genomic_DNA"/>
</dbReference>
<comment type="caution">
    <text evidence="1">The sequence shown here is derived from an EMBL/GenBank/DDBJ whole genome shotgun (WGS) entry which is preliminary data.</text>
</comment>
<reference evidence="2" key="1">
    <citation type="journal article" date="2019" name="Int. J. Syst. Evol. Microbiol.">
        <title>The Global Catalogue of Microorganisms (GCM) 10K type strain sequencing project: providing services to taxonomists for standard genome sequencing and annotation.</title>
        <authorList>
            <consortium name="The Broad Institute Genomics Platform"/>
            <consortium name="The Broad Institute Genome Sequencing Center for Infectious Disease"/>
            <person name="Wu L."/>
            <person name="Ma J."/>
        </authorList>
    </citation>
    <scope>NUCLEOTIDE SEQUENCE [LARGE SCALE GENOMIC DNA]</scope>
    <source>
        <strain evidence="2">CGMCC 4.7289</strain>
    </source>
</reference>
<dbReference type="Pfam" id="PF14486">
    <property type="entry name" value="DUF4432"/>
    <property type="match status" value="1"/>
</dbReference>
<dbReference type="InterPro" id="IPR011013">
    <property type="entry name" value="Gal_mutarotase_sf_dom"/>
</dbReference>
<dbReference type="RefSeq" id="WP_253757360.1">
    <property type="nucleotide sequence ID" value="NZ_JAMZDZ010000001.1"/>
</dbReference>